<name>A0ABU0E8U0_9FIRM</name>
<sequence length="53" mass="5932">MRTIKALETLEKYAGKGEAMAELHAKFKNLDNPVQSDNSQQSNNPQQSNENLV</sequence>
<dbReference type="EMBL" id="JAUSUR010000015">
    <property type="protein sequence ID" value="MDQ0363316.1"/>
    <property type="molecule type" value="Genomic_DNA"/>
</dbReference>
<feature type="region of interest" description="Disordered" evidence="1">
    <location>
        <begin position="29"/>
        <end position="53"/>
    </location>
</feature>
<proteinExistence type="predicted"/>
<comment type="caution">
    <text evidence="2">The sequence shown here is derived from an EMBL/GenBank/DDBJ whole genome shotgun (WGS) entry which is preliminary data.</text>
</comment>
<protein>
    <submittedName>
        <fullName evidence="2">Uncharacterized protein</fullName>
    </submittedName>
</protein>
<evidence type="ECO:0000313" key="2">
    <source>
        <dbReference type="EMBL" id="MDQ0363316.1"/>
    </source>
</evidence>
<accession>A0ABU0E8U0</accession>
<evidence type="ECO:0000256" key="1">
    <source>
        <dbReference type="SAM" id="MobiDB-lite"/>
    </source>
</evidence>
<gene>
    <name evidence="2" type="ORF">J2S15_004081</name>
</gene>
<keyword evidence="3" id="KW-1185">Reference proteome</keyword>
<organism evidence="2 3">
    <name type="scientific">Breznakia pachnodae</name>
    <dbReference type="NCBI Taxonomy" id="265178"/>
    <lineage>
        <taxon>Bacteria</taxon>
        <taxon>Bacillati</taxon>
        <taxon>Bacillota</taxon>
        <taxon>Erysipelotrichia</taxon>
        <taxon>Erysipelotrichales</taxon>
        <taxon>Erysipelotrichaceae</taxon>
        <taxon>Breznakia</taxon>
    </lineage>
</organism>
<evidence type="ECO:0000313" key="3">
    <source>
        <dbReference type="Proteomes" id="UP001230220"/>
    </source>
</evidence>
<reference evidence="2 3" key="1">
    <citation type="submission" date="2023-07" db="EMBL/GenBank/DDBJ databases">
        <title>Genomic Encyclopedia of Type Strains, Phase IV (KMG-IV): sequencing the most valuable type-strain genomes for metagenomic binning, comparative biology and taxonomic classification.</title>
        <authorList>
            <person name="Goeker M."/>
        </authorList>
    </citation>
    <scope>NUCLEOTIDE SEQUENCE [LARGE SCALE GENOMIC DNA]</scope>
    <source>
        <strain evidence="2 3">DSM 16784</strain>
    </source>
</reference>
<dbReference type="Proteomes" id="UP001230220">
    <property type="component" value="Unassembled WGS sequence"/>
</dbReference>
<feature type="compositionally biased region" description="Low complexity" evidence="1">
    <location>
        <begin position="31"/>
        <end position="53"/>
    </location>
</feature>
<dbReference type="RefSeq" id="WP_307412282.1">
    <property type="nucleotide sequence ID" value="NZ_JAUSUR010000015.1"/>
</dbReference>